<feature type="region of interest" description="Disordered" evidence="1">
    <location>
        <begin position="125"/>
        <end position="150"/>
    </location>
</feature>
<evidence type="ECO:0000313" key="2">
    <source>
        <dbReference type="EMBL" id="KAA6361464.1"/>
    </source>
</evidence>
<feature type="region of interest" description="Disordered" evidence="1">
    <location>
        <begin position="1"/>
        <end position="109"/>
    </location>
</feature>
<dbReference type="Proteomes" id="UP000324800">
    <property type="component" value="Unassembled WGS sequence"/>
</dbReference>
<organism evidence="2 3">
    <name type="scientific">Streblomastix strix</name>
    <dbReference type="NCBI Taxonomy" id="222440"/>
    <lineage>
        <taxon>Eukaryota</taxon>
        <taxon>Metamonada</taxon>
        <taxon>Preaxostyla</taxon>
        <taxon>Oxymonadida</taxon>
        <taxon>Streblomastigidae</taxon>
        <taxon>Streblomastix</taxon>
    </lineage>
</organism>
<gene>
    <name evidence="2" type="ORF">EZS28_043009</name>
</gene>
<feature type="compositionally biased region" description="Basic and acidic residues" evidence="1">
    <location>
        <begin position="50"/>
        <end position="59"/>
    </location>
</feature>
<evidence type="ECO:0000313" key="3">
    <source>
        <dbReference type="Proteomes" id="UP000324800"/>
    </source>
</evidence>
<dbReference type="EMBL" id="SNRW01025517">
    <property type="protein sequence ID" value="KAA6361464.1"/>
    <property type="molecule type" value="Genomic_DNA"/>
</dbReference>
<evidence type="ECO:0000256" key="1">
    <source>
        <dbReference type="SAM" id="MobiDB-lite"/>
    </source>
</evidence>
<dbReference type="AlphaFoldDB" id="A0A5J4TT38"/>
<proteinExistence type="predicted"/>
<protein>
    <submittedName>
        <fullName evidence="2">Uncharacterized protein</fullName>
    </submittedName>
</protein>
<name>A0A5J4TT38_9EUKA</name>
<sequence>MPSTGNSRSQEAMQLENLRLRRRYSDPELGSRNIAARDTISNDDTTGVWMDDRNGREPDQSNADSGVLELAVEHESNDNVNNNVSKERSLEITKASNGTSQEKETRKNKGLGIGNWRDLIHKSTIQTRRASHQVAPKAERQRSSQQRLEQVDLTQQERDTRHNLMDQQACSEPITALHEARQMDNGPNRGVELRMGATLIRENQEKVFAHGEWKDNNLKSSNQREVTAVLKALLDFRQELT</sequence>
<accession>A0A5J4TT38</accession>
<comment type="caution">
    <text evidence="2">The sequence shown here is derived from an EMBL/GenBank/DDBJ whole genome shotgun (WGS) entry which is preliminary data.</text>
</comment>
<feature type="compositionally biased region" description="Polar residues" evidence="1">
    <location>
        <begin position="1"/>
        <end position="12"/>
    </location>
</feature>
<reference evidence="2 3" key="1">
    <citation type="submission" date="2019-03" db="EMBL/GenBank/DDBJ databases">
        <title>Single cell metagenomics reveals metabolic interactions within the superorganism composed of flagellate Streblomastix strix and complex community of Bacteroidetes bacteria on its surface.</title>
        <authorList>
            <person name="Treitli S.C."/>
            <person name="Kolisko M."/>
            <person name="Husnik F."/>
            <person name="Keeling P."/>
            <person name="Hampl V."/>
        </authorList>
    </citation>
    <scope>NUCLEOTIDE SEQUENCE [LARGE SCALE GENOMIC DNA]</scope>
    <source>
        <strain evidence="2">ST1C</strain>
    </source>
</reference>